<dbReference type="PANTHER" id="PTHR31683">
    <property type="entry name" value="PECTATE LYASE 18-RELATED"/>
    <property type="match status" value="1"/>
</dbReference>
<keyword evidence="6" id="KW-1185">Reference proteome</keyword>
<dbReference type="SMART" id="SM00656">
    <property type="entry name" value="Amb_all"/>
    <property type="match status" value="1"/>
</dbReference>
<feature type="signal peptide" evidence="3">
    <location>
        <begin position="1"/>
        <end position="24"/>
    </location>
</feature>
<gene>
    <name evidence="5" type="primary">pel</name>
    <name evidence="5" type="ORF">GCM10011577_17410</name>
</gene>
<feature type="chain" id="PRO_5046692749" evidence="3">
    <location>
        <begin position="25"/>
        <end position="428"/>
    </location>
</feature>
<comment type="similarity">
    <text evidence="2">Belongs to the polysaccharide lyase 1 family.</text>
</comment>
<feature type="domain" description="Pectate lyase" evidence="4">
    <location>
        <begin position="99"/>
        <end position="353"/>
    </location>
</feature>
<comment type="subcellular location">
    <subcellularLocation>
        <location evidence="2">Secreted</location>
    </subcellularLocation>
</comment>
<dbReference type="InterPro" id="IPR002022">
    <property type="entry name" value="Pec_lyase"/>
</dbReference>
<evidence type="ECO:0000313" key="6">
    <source>
        <dbReference type="Proteomes" id="UP000596938"/>
    </source>
</evidence>
<sequence length="428" mass="45694">MMSIPLSIVMATGLALTASVPAPAPQGAEGIPVSTDLGRQVLAVGDGWASADGGTTGGTSAIPEDVHEVSSRDELAAAVAGSEPKIVYVKQHIDANTASDGTPIACEDYAVDGYSLDAYLAAFDPAHWTGQASGPLEDARKASSANQRKQIRIDVGANTTIVGLGDVQLTGFTLNIDRVDNVIVRNLRLSDAYDCFPGWNGDTWKTEWDNLVVSGSTHVWLDHLTLDDGGTVDAEQPKYFGQPFLRHDGLLDVVRQADLVTISWSRMVGHDKSLLWGNGDGVTADRGRLRVTLHHNELVDLEQRAPRVRFGQAHVYNNLYRVSNPDHYQYSWGVGVESSIIARNNTFELAPGIFPAQIIGDFGGTGIDEEGTWVNGRRASVLDAYNSANPDQALAPEVSGTPGPHLRIEPAPAAAERVERGAGSGLLN</sequence>
<comment type="caution">
    <text evidence="5">The sequence shown here is derived from an EMBL/GenBank/DDBJ whole genome shotgun (WGS) entry which is preliminary data.</text>
</comment>
<organism evidence="5 6">
    <name type="scientific">Pseudarthrobacter polychromogenes</name>
    <dbReference type="NCBI Taxonomy" id="1676"/>
    <lineage>
        <taxon>Bacteria</taxon>
        <taxon>Bacillati</taxon>
        <taxon>Actinomycetota</taxon>
        <taxon>Actinomycetes</taxon>
        <taxon>Micrococcales</taxon>
        <taxon>Micrococcaceae</taxon>
        <taxon>Pseudarthrobacter</taxon>
    </lineage>
</organism>
<dbReference type="PANTHER" id="PTHR31683:SF18">
    <property type="entry name" value="PECTATE LYASE 21-RELATED"/>
    <property type="match status" value="1"/>
</dbReference>
<dbReference type="InterPro" id="IPR012334">
    <property type="entry name" value="Pectin_lyas_fold"/>
</dbReference>
<evidence type="ECO:0000256" key="3">
    <source>
        <dbReference type="SAM" id="SignalP"/>
    </source>
</evidence>
<keyword evidence="2" id="KW-0624">Polysaccharide degradation</keyword>
<dbReference type="Proteomes" id="UP000596938">
    <property type="component" value="Unassembled WGS sequence"/>
</dbReference>
<evidence type="ECO:0000256" key="1">
    <source>
        <dbReference type="ARBA" id="ARBA00023239"/>
    </source>
</evidence>
<protein>
    <submittedName>
        <fullName evidence="5">Pectate lyase</fullName>
    </submittedName>
</protein>
<keyword evidence="3" id="KW-0732">Signal</keyword>
<dbReference type="RefSeq" id="WP_229666373.1">
    <property type="nucleotide sequence ID" value="NZ_BAAAWV010000001.1"/>
</dbReference>
<dbReference type="GO" id="GO:0016829">
    <property type="term" value="F:lyase activity"/>
    <property type="evidence" value="ECO:0007669"/>
    <property type="project" value="UniProtKB-KW"/>
</dbReference>
<dbReference type="InterPro" id="IPR045032">
    <property type="entry name" value="PEL"/>
</dbReference>
<name>A0ABQ1XJ21_9MICC</name>
<evidence type="ECO:0000313" key="5">
    <source>
        <dbReference type="EMBL" id="GGG94916.1"/>
    </source>
</evidence>
<dbReference type="InterPro" id="IPR011050">
    <property type="entry name" value="Pectin_lyase_fold/virulence"/>
</dbReference>
<keyword evidence="1 2" id="KW-0456">Lyase</keyword>
<evidence type="ECO:0000259" key="4">
    <source>
        <dbReference type="SMART" id="SM00656"/>
    </source>
</evidence>
<keyword evidence="2" id="KW-0964">Secreted</keyword>
<accession>A0ABQ1XJ21</accession>
<reference evidence="6" key="1">
    <citation type="journal article" date="2019" name="Int. J. Syst. Evol. Microbiol.">
        <title>The Global Catalogue of Microorganisms (GCM) 10K type strain sequencing project: providing services to taxonomists for standard genome sequencing and annotation.</title>
        <authorList>
            <consortium name="The Broad Institute Genomics Platform"/>
            <consortium name="The Broad Institute Genome Sequencing Center for Infectious Disease"/>
            <person name="Wu L."/>
            <person name="Ma J."/>
        </authorList>
    </citation>
    <scope>NUCLEOTIDE SEQUENCE [LARGE SCALE GENOMIC DNA]</scope>
    <source>
        <strain evidence="6">CGMCC 1.1927</strain>
    </source>
</reference>
<evidence type="ECO:0000256" key="2">
    <source>
        <dbReference type="RuleBase" id="RU361173"/>
    </source>
</evidence>
<dbReference type="EMBL" id="BMKU01000004">
    <property type="protein sequence ID" value="GGG94916.1"/>
    <property type="molecule type" value="Genomic_DNA"/>
</dbReference>
<proteinExistence type="inferred from homology"/>
<dbReference type="SUPFAM" id="SSF51126">
    <property type="entry name" value="Pectin lyase-like"/>
    <property type="match status" value="1"/>
</dbReference>
<dbReference type="Gene3D" id="2.160.20.10">
    <property type="entry name" value="Single-stranded right-handed beta-helix, Pectin lyase-like"/>
    <property type="match status" value="1"/>
</dbReference>
<keyword evidence="2" id="KW-0119">Carbohydrate metabolism</keyword>
<dbReference type="Pfam" id="PF00544">
    <property type="entry name" value="Pectate_lyase_4"/>
    <property type="match status" value="2"/>
</dbReference>